<dbReference type="Proteomes" id="UP000180043">
    <property type="component" value="Unassembled WGS sequence"/>
</dbReference>
<organism evidence="1 2">
    <name type="scientific">Mycobacteroides chelonae</name>
    <name type="common">Mycobacterium chelonae</name>
    <dbReference type="NCBI Taxonomy" id="1774"/>
    <lineage>
        <taxon>Bacteria</taxon>
        <taxon>Bacillati</taxon>
        <taxon>Actinomycetota</taxon>
        <taxon>Actinomycetes</taxon>
        <taxon>Mycobacteriales</taxon>
        <taxon>Mycobacteriaceae</taxon>
        <taxon>Mycobacteroides</taxon>
    </lineage>
</organism>
<accession>A0A1S1LHT6</accession>
<evidence type="ECO:0000313" key="1">
    <source>
        <dbReference type="EMBL" id="OHU47267.1"/>
    </source>
</evidence>
<reference evidence="1 2" key="1">
    <citation type="submission" date="2016-10" db="EMBL/GenBank/DDBJ databases">
        <title>Evaluation of Human, Veterinary and Environmental Mycobacterium chelonae Isolates by Core Genome Phylogenomic Analysis, Targeted Gene Comparison, and Anti-microbial Susceptibility Patterns: A Tale of Mistaken Identities.</title>
        <authorList>
            <person name="Fogelson S.B."/>
            <person name="Camus A.C."/>
            <person name="Lorenz W."/>
            <person name="Vasireddy R."/>
            <person name="Vasireddy S."/>
            <person name="Smith T."/>
            <person name="Brown-Elliott B.A."/>
            <person name="Wallace R.J.Jr."/>
            <person name="Hasan N.A."/>
            <person name="Reischl U."/>
            <person name="Sanchez S."/>
        </authorList>
    </citation>
    <scope>NUCLEOTIDE SEQUENCE [LARGE SCALE GENOMIC DNA]</scope>
    <source>
        <strain evidence="1 2">15515</strain>
    </source>
</reference>
<evidence type="ECO:0000313" key="2">
    <source>
        <dbReference type="Proteomes" id="UP000180043"/>
    </source>
</evidence>
<name>A0A1S1LHT6_MYCCH</name>
<protein>
    <submittedName>
        <fullName evidence="1">Uncharacterized protein</fullName>
    </submittedName>
</protein>
<comment type="caution">
    <text evidence="1">The sequence shown here is derived from an EMBL/GenBank/DDBJ whole genome shotgun (WGS) entry which is preliminary data.</text>
</comment>
<sequence length="135" mass="14920">MLMTIWGTDPAGEKRLVIDNMLPGLGERIIANLAVVHPNGEFWLEPFDRNRLAASAAETQRPATTREAAPQTSLNQIIAGALLASLKDDEPNWPTQRNWDVDEGLVIERHAANIAAAVQKSYDTYTPEGPARFDR</sequence>
<dbReference type="AlphaFoldDB" id="A0A1S1LHT6"/>
<dbReference type="EMBL" id="MLIQ01000042">
    <property type="protein sequence ID" value="OHU47267.1"/>
    <property type="molecule type" value="Genomic_DNA"/>
</dbReference>
<gene>
    <name evidence="1" type="ORF">BKG82_26815</name>
</gene>
<proteinExistence type="predicted"/>